<keyword evidence="2" id="KW-1185">Reference proteome</keyword>
<organism evidence="1 2">
    <name type="scientific">Venturia effusa</name>
    <dbReference type="NCBI Taxonomy" id="50376"/>
    <lineage>
        <taxon>Eukaryota</taxon>
        <taxon>Fungi</taxon>
        <taxon>Dikarya</taxon>
        <taxon>Ascomycota</taxon>
        <taxon>Pezizomycotina</taxon>
        <taxon>Dothideomycetes</taxon>
        <taxon>Pleosporomycetidae</taxon>
        <taxon>Venturiales</taxon>
        <taxon>Venturiaceae</taxon>
        <taxon>Venturia</taxon>
    </lineage>
</organism>
<dbReference type="EMBL" id="CP042202">
    <property type="protein sequence ID" value="QDS77812.1"/>
    <property type="molecule type" value="Genomic_DNA"/>
</dbReference>
<dbReference type="AlphaFoldDB" id="A0A517LQ93"/>
<evidence type="ECO:0000313" key="2">
    <source>
        <dbReference type="Proteomes" id="UP000316270"/>
    </source>
</evidence>
<accession>A0A517LQ93</accession>
<gene>
    <name evidence="1" type="ORF">FKW77_005872</name>
</gene>
<reference evidence="1 2" key="1">
    <citation type="submission" date="2019-07" db="EMBL/GenBank/DDBJ databases">
        <title>Finished genome of Venturia effusa.</title>
        <authorList>
            <person name="Young C.A."/>
            <person name="Cox M.P."/>
            <person name="Ganley A.R.D."/>
            <person name="David W.J."/>
        </authorList>
    </citation>
    <scope>NUCLEOTIDE SEQUENCE [LARGE SCALE GENOMIC DNA]</scope>
    <source>
        <strain evidence="2">albino</strain>
    </source>
</reference>
<evidence type="ECO:0000313" key="1">
    <source>
        <dbReference type="EMBL" id="QDS77812.1"/>
    </source>
</evidence>
<name>A0A517LQ93_9PEZI</name>
<dbReference type="OrthoDB" id="3933145at2759"/>
<sequence>MPVWSSMHEPLPKISDNELYARYMALNPIGSLEMSFVRLENLALHECRRGFKSHEWRKRLFEEQRRYQFEVNAGSPFSGFKPIDLPPPHRLELTYGMAFITRWLWERCRIDTMMPFISLTYYALWRRNDRLYDGDRPREWQEGKARLIRKLFAEEHFHEWISHFVNHIIVGNDEDNENDTSALPRYGGVGFDLWLALYPTLRFKDEPNDISLGIIQFIVTDFVLCCLRLEAEPVRWEWHWYADRESLYGTKWRWRTCTRPEIRKLIPHPNGYALDSFEVASGPQGLYLPPEDSGITEEEFDYV</sequence>
<protein>
    <submittedName>
        <fullName evidence="1">Uncharacterized protein</fullName>
    </submittedName>
</protein>
<proteinExistence type="predicted"/>
<dbReference type="Proteomes" id="UP000316270">
    <property type="component" value="Chromosome 18"/>
</dbReference>